<sequence>MAYALQPSSYDVEEPSSLNVIPKVRKSPNRAAYAPHDASYRPQLTLDQVVGAEATPQPAPLRRATQQPPHNNTVSQVTVGCSGINMGAGVLDQQRHSQPLLRIGVTPEDTEKMRDRMFASNSNSQYAQPDARHCLVHPPASVSGTKIWTNRPYLSVTLAPQLGDASERNSSGSSLDRAGPISDHGVVRESSGIQTPQQQSDLTTPPVPQYVRQSPVENTHPKYAKCPPRALAPNVNSFYGAEQTGQVPNGVVGGGGGGWCCRAPEPQVYGGNFPGPGYNSPSPHPSYQQPYQNRYPQQQQLQRQPQRQQQQLPPSSYCNPQQDPQGWRMGNDPRYGHNEPNGFVLPPNVPNYPGGGGSNMPMMQPYNNNSQFPTPPPSMQQWSNGPVQTLMSGMAPMESGSQRTPSSYSMSTNDALARCPPPVHVARVGVTSNLSQTSGAKYGGMSANWRANSRYSNTSQQQSQQHPVPSDYRFDMGSGSPGPYPHPASLGLRLDQPDNLGNDHFYSQPPMNHEFASHSTAQNATNYPQQPG</sequence>
<proteinExistence type="predicted"/>
<comment type="caution">
    <text evidence="2">The sequence shown here is derived from an EMBL/GenBank/DDBJ whole genome shotgun (WGS) entry which is preliminary data.</text>
</comment>
<feature type="compositionally biased region" description="Low complexity" evidence="1">
    <location>
        <begin position="278"/>
        <end position="316"/>
    </location>
</feature>
<feature type="compositionally biased region" description="Polar residues" evidence="1">
    <location>
        <begin position="191"/>
        <end position="203"/>
    </location>
</feature>
<organism evidence="2 3">
    <name type="scientific">Trypanosoma conorhini</name>
    <dbReference type="NCBI Taxonomy" id="83891"/>
    <lineage>
        <taxon>Eukaryota</taxon>
        <taxon>Discoba</taxon>
        <taxon>Euglenozoa</taxon>
        <taxon>Kinetoplastea</taxon>
        <taxon>Metakinetoplastina</taxon>
        <taxon>Trypanosomatida</taxon>
        <taxon>Trypanosomatidae</taxon>
        <taxon>Trypanosoma</taxon>
    </lineage>
</organism>
<feature type="region of interest" description="Disordered" evidence="1">
    <location>
        <begin position="454"/>
        <end position="532"/>
    </location>
</feature>
<name>A0A3R7M155_9TRYP</name>
<dbReference type="EMBL" id="MKKU01000097">
    <property type="protein sequence ID" value="RNF24655.1"/>
    <property type="molecule type" value="Genomic_DNA"/>
</dbReference>
<dbReference type="RefSeq" id="XP_029230502.1">
    <property type="nucleotide sequence ID" value="XM_029369431.1"/>
</dbReference>
<evidence type="ECO:0000256" key="1">
    <source>
        <dbReference type="SAM" id="MobiDB-lite"/>
    </source>
</evidence>
<accession>A0A3R7M155</accession>
<feature type="region of interest" description="Disordered" evidence="1">
    <location>
        <begin position="271"/>
        <end position="340"/>
    </location>
</feature>
<evidence type="ECO:0000313" key="2">
    <source>
        <dbReference type="EMBL" id="RNF24655.1"/>
    </source>
</evidence>
<protein>
    <submittedName>
        <fullName evidence="2">Uncharacterized protein</fullName>
    </submittedName>
</protein>
<dbReference type="AlphaFoldDB" id="A0A3R7M155"/>
<dbReference type="Proteomes" id="UP000284403">
    <property type="component" value="Unassembled WGS sequence"/>
</dbReference>
<dbReference type="GeneID" id="40316117"/>
<feature type="compositionally biased region" description="Polar residues" evidence="1">
    <location>
        <begin position="517"/>
        <end position="532"/>
    </location>
</feature>
<dbReference type="OrthoDB" id="247342at2759"/>
<keyword evidence="3" id="KW-1185">Reference proteome</keyword>
<gene>
    <name evidence="2" type="ORF">Tco025E_02506</name>
</gene>
<evidence type="ECO:0000313" key="3">
    <source>
        <dbReference type="Proteomes" id="UP000284403"/>
    </source>
</evidence>
<feature type="region of interest" description="Disordered" evidence="1">
    <location>
        <begin position="163"/>
        <end position="213"/>
    </location>
</feature>
<reference evidence="2 3" key="1">
    <citation type="journal article" date="2018" name="BMC Genomics">
        <title>Genomic comparison of Trypanosoma conorhini and Trypanosoma rangeli to Trypanosoma cruzi strains of high and low virulence.</title>
        <authorList>
            <person name="Bradwell K.R."/>
            <person name="Koparde V.N."/>
            <person name="Matveyev A.V."/>
            <person name="Serrano M.G."/>
            <person name="Alves J.M."/>
            <person name="Parikh H."/>
            <person name="Huang B."/>
            <person name="Lee V."/>
            <person name="Espinosa-Alvarez O."/>
            <person name="Ortiz P.A."/>
            <person name="Costa-Martins A.G."/>
            <person name="Teixeira M.M."/>
            <person name="Buck G.A."/>
        </authorList>
    </citation>
    <scope>NUCLEOTIDE SEQUENCE [LARGE SCALE GENOMIC DNA]</scope>
    <source>
        <strain evidence="2 3">025E</strain>
    </source>
</reference>